<accession>A0AAV0B1W9</accession>
<evidence type="ECO:0000313" key="1">
    <source>
        <dbReference type="EMBL" id="CAH7676242.1"/>
    </source>
</evidence>
<gene>
    <name evidence="1" type="ORF">PPACK8108_LOCUS11354</name>
</gene>
<proteinExistence type="predicted"/>
<dbReference type="Proteomes" id="UP001153365">
    <property type="component" value="Unassembled WGS sequence"/>
</dbReference>
<organism evidence="1 2">
    <name type="scientific">Phakopsora pachyrhizi</name>
    <name type="common">Asian soybean rust disease fungus</name>
    <dbReference type="NCBI Taxonomy" id="170000"/>
    <lineage>
        <taxon>Eukaryota</taxon>
        <taxon>Fungi</taxon>
        <taxon>Dikarya</taxon>
        <taxon>Basidiomycota</taxon>
        <taxon>Pucciniomycotina</taxon>
        <taxon>Pucciniomycetes</taxon>
        <taxon>Pucciniales</taxon>
        <taxon>Phakopsoraceae</taxon>
        <taxon>Phakopsora</taxon>
    </lineage>
</organism>
<protein>
    <submittedName>
        <fullName evidence="1">Uncharacterized protein</fullName>
    </submittedName>
</protein>
<dbReference type="EMBL" id="CALTRL010002615">
    <property type="protein sequence ID" value="CAH7676242.1"/>
    <property type="molecule type" value="Genomic_DNA"/>
</dbReference>
<comment type="caution">
    <text evidence="1">The sequence shown here is derived from an EMBL/GenBank/DDBJ whole genome shotgun (WGS) entry which is preliminary data.</text>
</comment>
<reference evidence="1" key="1">
    <citation type="submission" date="2022-06" db="EMBL/GenBank/DDBJ databases">
        <authorList>
            <consortium name="SYNGENTA / RWTH Aachen University"/>
        </authorList>
    </citation>
    <scope>NUCLEOTIDE SEQUENCE</scope>
</reference>
<keyword evidence="2" id="KW-1185">Reference proteome</keyword>
<dbReference type="AlphaFoldDB" id="A0AAV0B1W9"/>
<evidence type="ECO:0000313" key="2">
    <source>
        <dbReference type="Proteomes" id="UP001153365"/>
    </source>
</evidence>
<sequence length="111" mass="13189">MSQIQRLDRHGNRFNPYNHLSTQLQGAIARYDERYRDNWKMKTLERPESGLELQRLVALSESFTFLFQPVTNLKLGVEILFIKSQNWDEFELDEKEGEIGNGGWRQNCLKR</sequence>
<name>A0AAV0B1W9_PHAPC</name>